<dbReference type="PANTHER" id="PTHR23501">
    <property type="entry name" value="MAJOR FACILITATOR SUPERFAMILY"/>
    <property type="match status" value="1"/>
</dbReference>
<dbReference type="eggNOG" id="KOG0254">
    <property type="taxonomic scope" value="Eukaryota"/>
</dbReference>
<dbReference type="GO" id="GO:0000329">
    <property type="term" value="C:fungal-type vacuole membrane"/>
    <property type="evidence" value="ECO:0007669"/>
    <property type="project" value="TreeGrafter"/>
</dbReference>
<feature type="transmembrane region" description="Helical" evidence="6">
    <location>
        <begin position="401"/>
        <end position="422"/>
    </location>
</feature>
<dbReference type="PANTHER" id="PTHR23501:SF6">
    <property type="entry name" value="MULTIDRUG TRANSPORTER, PUTATIVE (AFU_ORTHOLOGUE AFUA_3G14560)-RELATED"/>
    <property type="match status" value="1"/>
</dbReference>
<dbReference type="InterPro" id="IPR011701">
    <property type="entry name" value="MFS"/>
</dbReference>
<dbReference type="Pfam" id="PF07690">
    <property type="entry name" value="MFS_1"/>
    <property type="match status" value="1"/>
</dbReference>
<feature type="transmembrane region" description="Helical" evidence="6">
    <location>
        <begin position="61"/>
        <end position="79"/>
    </location>
</feature>
<feature type="transmembrane region" description="Helical" evidence="6">
    <location>
        <begin position="123"/>
        <end position="144"/>
    </location>
</feature>
<dbReference type="InterPro" id="IPR036259">
    <property type="entry name" value="MFS_trans_sf"/>
</dbReference>
<proteinExistence type="predicted"/>
<evidence type="ECO:0000256" key="5">
    <source>
        <dbReference type="SAM" id="MobiDB-lite"/>
    </source>
</evidence>
<evidence type="ECO:0000256" key="1">
    <source>
        <dbReference type="ARBA" id="ARBA00004141"/>
    </source>
</evidence>
<feature type="transmembrane region" description="Helical" evidence="6">
    <location>
        <begin position="466"/>
        <end position="491"/>
    </location>
</feature>
<dbReference type="VEuPathDB" id="FungiDB:F503_05696"/>
<evidence type="ECO:0000256" key="6">
    <source>
        <dbReference type="SAM" id="Phobius"/>
    </source>
</evidence>
<feature type="transmembrane region" description="Helical" evidence="6">
    <location>
        <begin position="559"/>
        <end position="581"/>
    </location>
</feature>
<protein>
    <submittedName>
        <fullName evidence="8">Major facilitator superfamily transporter</fullName>
    </submittedName>
</protein>
<accession>S3CET4</accession>
<dbReference type="Gene3D" id="1.20.1250.20">
    <property type="entry name" value="MFS general substrate transporter like domains"/>
    <property type="match status" value="2"/>
</dbReference>
<dbReference type="PROSITE" id="PS50850">
    <property type="entry name" value="MFS"/>
    <property type="match status" value="1"/>
</dbReference>
<dbReference type="EMBL" id="KE148146">
    <property type="protein sequence ID" value="EPE10601.1"/>
    <property type="molecule type" value="Genomic_DNA"/>
</dbReference>
<keyword evidence="4 6" id="KW-0472">Membrane</keyword>
<gene>
    <name evidence="8" type="ORF">F503_05696</name>
</gene>
<evidence type="ECO:0000313" key="9">
    <source>
        <dbReference type="Proteomes" id="UP000016923"/>
    </source>
</evidence>
<keyword evidence="9" id="KW-1185">Reference proteome</keyword>
<evidence type="ECO:0000256" key="4">
    <source>
        <dbReference type="ARBA" id="ARBA00023136"/>
    </source>
</evidence>
<dbReference type="AlphaFoldDB" id="S3CET4"/>
<feature type="transmembrane region" description="Helical" evidence="6">
    <location>
        <begin position="185"/>
        <end position="209"/>
    </location>
</feature>
<sequence length="627" mass="66497">MPSQAIETSPLLLASPDRQDGSSNGHSNGNGSSPELYRVSSTPSATLSASTNSQAISKGRGFAIAISMWVLIFMQASNMSGMTMAQSVVAADLDAYEHAMWFTSTYLIAAASFAPLAGRLASIFAASHLIAASSTFFTLGAVISAKATTLAVFLLGRVVLGVGGAGVMTLSLITVLQLTSKRRRGLFIGLVNAGFTVGLSLGAVVYGALLPLMSWRTLFLIQAPLSLFAGVGVLLSMPELPELDSDDEDEDDLDNLKKELTVWQKLSRIDYVGAALLTLTIVSFLYGLAGTIQLLPIFLSAVSLAAFIFTEFWYVPHVSGGDPIVPLEVLCSRGVLFSCLSQLGVMAARWTILYYAPIYVLAVRGFSAATSGSALIPTNLGFGTGGLIVGWLHVRRAGHFWLPSVVSVIFFSSTLFIVGLLSRAHADSLGTACYILALFLNGFCTGAYLNYTLAHVLHLTRPSTHFIITSLLATFRGFSGSFGTSIGGGFFMRRLAVQLADGFSRLDGGNLSSGRQVLITRLVGSPALVWGNDAQGHPVLTDAEREVAVLGYESALGHLYRWAAFTAMVVIFIQASTGWAAPKPRLSSTSSVLPGPSGLLGYEDGDETVDEDEIREAIVEHDATMEA</sequence>
<feature type="transmembrane region" description="Helical" evidence="6">
    <location>
        <begin position="99"/>
        <end position="116"/>
    </location>
</feature>
<feature type="region of interest" description="Disordered" evidence="5">
    <location>
        <begin position="1"/>
        <end position="39"/>
    </location>
</feature>
<evidence type="ECO:0000256" key="2">
    <source>
        <dbReference type="ARBA" id="ARBA00022692"/>
    </source>
</evidence>
<dbReference type="Proteomes" id="UP000016923">
    <property type="component" value="Unassembled WGS sequence"/>
</dbReference>
<dbReference type="OMA" id="GWIHIRK"/>
<feature type="compositionally biased region" description="Low complexity" evidence="5">
    <location>
        <begin position="21"/>
        <end position="33"/>
    </location>
</feature>
<evidence type="ECO:0000256" key="3">
    <source>
        <dbReference type="ARBA" id="ARBA00022989"/>
    </source>
</evidence>
<dbReference type="OrthoDB" id="4160219at2759"/>
<keyword evidence="3 6" id="KW-1133">Transmembrane helix</keyword>
<name>S3CET4_OPHP1</name>
<feature type="transmembrane region" description="Helical" evidence="6">
    <location>
        <begin position="434"/>
        <end position="454"/>
    </location>
</feature>
<keyword evidence="2 6" id="KW-0812">Transmembrane</keyword>
<comment type="subcellular location">
    <subcellularLocation>
        <location evidence="1">Membrane</location>
        <topology evidence="1">Multi-pass membrane protein</topology>
    </subcellularLocation>
</comment>
<reference evidence="8 9" key="1">
    <citation type="journal article" date="2013" name="BMC Genomics">
        <title>The genome and transcriptome of the pine saprophyte Ophiostoma piceae, and a comparison with the bark beetle-associated pine pathogen Grosmannia clavigera.</title>
        <authorList>
            <person name="Haridas S."/>
            <person name="Wang Y."/>
            <person name="Lim L."/>
            <person name="Massoumi Alamouti S."/>
            <person name="Jackman S."/>
            <person name="Docking R."/>
            <person name="Robertson G."/>
            <person name="Birol I."/>
            <person name="Bohlmann J."/>
            <person name="Breuil C."/>
        </authorList>
    </citation>
    <scope>NUCLEOTIDE SEQUENCE [LARGE SCALE GENOMIC DNA]</scope>
    <source>
        <strain evidence="8 9">UAMH 11346</strain>
    </source>
</reference>
<organism evidence="8 9">
    <name type="scientific">Ophiostoma piceae (strain UAMH 11346)</name>
    <name type="common">Sap stain fungus</name>
    <dbReference type="NCBI Taxonomy" id="1262450"/>
    <lineage>
        <taxon>Eukaryota</taxon>
        <taxon>Fungi</taxon>
        <taxon>Dikarya</taxon>
        <taxon>Ascomycota</taxon>
        <taxon>Pezizomycotina</taxon>
        <taxon>Sordariomycetes</taxon>
        <taxon>Sordariomycetidae</taxon>
        <taxon>Ophiostomatales</taxon>
        <taxon>Ophiostomataceae</taxon>
        <taxon>Ophiostoma</taxon>
    </lineage>
</organism>
<feature type="transmembrane region" description="Helical" evidence="6">
    <location>
        <begin position="295"/>
        <end position="314"/>
    </location>
</feature>
<feature type="transmembrane region" description="Helical" evidence="6">
    <location>
        <begin position="150"/>
        <end position="173"/>
    </location>
</feature>
<dbReference type="SUPFAM" id="SSF103473">
    <property type="entry name" value="MFS general substrate transporter"/>
    <property type="match status" value="1"/>
</dbReference>
<dbReference type="HOGENOM" id="CLU_000960_22_3_1"/>
<dbReference type="GO" id="GO:0015174">
    <property type="term" value="F:basic amino acid transmembrane transporter activity"/>
    <property type="evidence" value="ECO:0007669"/>
    <property type="project" value="TreeGrafter"/>
</dbReference>
<feature type="transmembrane region" description="Helical" evidence="6">
    <location>
        <begin position="376"/>
        <end position="394"/>
    </location>
</feature>
<feature type="transmembrane region" description="Helical" evidence="6">
    <location>
        <begin position="271"/>
        <end position="289"/>
    </location>
</feature>
<evidence type="ECO:0000259" key="7">
    <source>
        <dbReference type="PROSITE" id="PS50850"/>
    </source>
</evidence>
<dbReference type="InterPro" id="IPR020846">
    <property type="entry name" value="MFS_dom"/>
</dbReference>
<evidence type="ECO:0000313" key="8">
    <source>
        <dbReference type="EMBL" id="EPE10601.1"/>
    </source>
</evidence>
<feature type="domain" description="Major facilitator superfamily (MFS) profile" evidence="7">
    <location>
        <begin position="64"/>
        <end position="578"/>
    </location>
</feature>